<dbReference type="EMBL" id="AP012201">
    <property type="protein sequence ID" value="BAK22248.1"/>
    <property type="molecule type" value="Genomic_DNA"/>
</dbReference>
<reference key="2">
    <citation type="submission" date="2011-04" db="EMBL/GenBank/DDBJ databases">
        <title>Whole genome sequence of Melissococcus plutonius ATCC 35311.</title>
        <authorList>
            <person name="Okumura K."/>
            <person name="Arai R."/>
            <person name="Osaki M."/>
            <person name="Okura M."/>
            <person name="Kirikae T."/>
            <person name="Takamatsu D."/>
            <person name="Akiyama T."/>
        </authorList>
    </citation>
    <scope>NUCLEOTIDE SEQUENCE</scope>
    <source>
        <strain>ATCC 35311</strain>
    </source>
</reference>
<sequence length="138" mass="14879">MKKICLGNIWVKMLASVVILFSLMGTSAAYAAYWTVSQEKVAAGGAWSTFGSPNTKQSSSNQASFNGDALPNSFGYNVWLINSNAGRRSDTVGLYKNSTSYAGNNSGLAGYSYYADVRSKSYEPNDSVVTLHFSANRK</sequence>
<feature type="chain" id="PRO_5003303109" evidence="1">
    <location>
        <begin position="32"/>
        <end position="138"/>
    </location>
</feature>
<geneLocation type="plasmid" evidence="2 3">
    <name>pMP1</name>
</geneLocation>
<dbReference type="AlphaFoldDB" id="F3YCM0"/>
<proteinExistence type="predicted"/>
<accession>F3YCM0</accession>
<evidence type="ECO:0000313" key="3">
    <source>
        <dbReference type="Proteomes" id="UP000008456"/>
    </source>
</evidence>
<organism evidence="2 3">
    <name type="scientific">Melissococcus plutonius (strain ATCC 35311 / DSM 29964 / CIP 104052 / LMG 20360 / NCIMB 702443)</name>
    <dbReference type="NCBI Taxonomy" id="940190"/>
    <lineage>
        <taxon>Bacteria</taxon>
        <taxon>Bacillati</taxon>
        <taxon>Bacillota</taxon>
        <taxon>Bacilli</taxon>
        <taxon>Lactobacillales</taxon>
        <taxon>Enterococcaceae</taxon>
        <taxon>Melissococcus</taxon>
    </lineage>
</organism>
<dbReference type="HOGENOM" id="CLU_127607_0_0_9"/>
<keyword evidence="3" id="KW-1185">Reference proteome</keyword>
<name>F3YCM0_MELPT</name>
<evidence type="ECO:0000313" key="2">
    <source>
        <dbReference type="EMBL" id="BAK22248.1"/>
    </source>
</evidence>
<evidence type="ECO:0000256" key="1">
    <source>
        <dbReference type="SAM" id="SignalP"/>
    </source>
</evidence>
<keyword evidence="2" id="KW-0614">Plasmid</keyword>
<gene>
    <name evidence="2" type="ordered locus">MPTP_1854</name>
</gene>
<dbReference type="KEGG" id="mps:MPTP_1854"/>
<dbReference type="Proteomes" id="UP000008456">
    <property type="component" value="Plasmid pMP1"/>
</dbReference>
<feature type="signal peptide" evidence="1">
    <location>
        <begin position="1"/>
        <end position="31"/>
    </location>
</feature>
<keyword evidence="1" id="KW-0732">Signal</keyword>
<protein>
    <submittedName>
        <fullName evidence="2">Uncharacterized protein</fullName>
    </submittedName>
</protein>
<reference evidence="2 3" key="1">
    <citation type="journal article" date="2011" name="J. Bacteriol.">
        <title>Complete genome sequence of Melissococcus plutonius ATCC 35311.</title>
        <authorList>
            <person name="Okumura K."/>
            <person name="Arai R."/>
            <person name="Okura M."/>
            <person name="Kirikae T."/>
            <person name="Takamatsu D."/>
            <person name="Osaki M."/>
            <person name="Miyoshi-Akiyama T."/>
        </authorList>
    </citation>
    <scope>NUCLEOTIDE SEQUENCE [LARGE SCALE GENOMIC DNA]</scope>
    <source>
        <strain evidence="3">ATCC 35311 / CIP 104052 / LMG 20360 / NCIMB 702443</strain>
        <plasmid evidence="3">pMP1</plasmid>
    </source>
</reference>